<dbReference type="EMBL" id="JWIZ01000037">
    <property type="protein sequence ID" value="KMK51391.1"/>
    <property type="molecule type" value="Genomic_DNA"/>
</dbReference>
<organism evidence="1 2">
    <name type="scientific">Muribacter muris</name>
    <dbReference type="NCBI Taxonomy" id="67855"/>
    <lineage>
        <taxon>Bacteria</taxon>
        <taxon>Pseudomonadati</taxon>
        <taxon>Pseudomonadota</taxon>
        <taxon>Gammaproteobacteria</taxon>
        <taxon>Pasteurellales</taxon>
        <taxon>Pasteurellaceae</taxon>
        <taxon>Muribacter</taxon>
    </lineage>
</organism>
<gene>
    <name evidence="1" type="ORF">RO21_06695</name>
</gene>
<name>A0A0J5P549_9PAST</name>
<accession>A0A0J5P549</accession>
<comment type="caution">
    <text evidence="1">The sequence shown here is derived from an EMBL/GenBank/DDBJ whole genome shotgun (WGS) entry which is preliminary data.</text>
</comment>
<dbReference type="STRING" id="67855.RO21_06695"/>
<sequence length="141" mass="16800">MKYNNISFILKELEKTPDRKIRRKLYDILFNLEFSDITKINQWKELLAFLMTHSRYQDSQGLEHWYSDLLLSDIECNGLSFLLPILLEEVNNLNSNTFYYLSELLIKNISKNRLLEFVVKLRIINSKNSLLLAELLDLKIK</sequence>
<protein>
    <submittedName>
        <fullName evidence="1">Uncharacterized protein</fullName>
    </submittedName>
</protein>
<evidence type="ECO:0000313" key="2">
    <source>
        <dbReference type="Proteomes" id="UP000036270"/>
    </source>
</evidence>
<dbReference type="PATRIC" id="fig|67855.3.peg.1341"/>
<keyword evidence="2" id="KW-1185">Reference proteome</keyword>
<dbReference type="Proteomes" id="UP000036270">
    <property type="component" value="Unassembled WGS sequence"/>
</dbReference>
<dbReference type="RefSeq" id="WP_047977024.1">
    <property type="nucleotide sequence ID" value="NZ_JWIZ01000037.1"/>
</dbReference>
<dbReference type="AlphaFoldDB" id="A0A0J5P549"/>
<reference evidence="1 2" key="1">
    <citation type="submission" date="2014-12" db="EMBL/GenBank/DDBJ databases">
        <title>Reclassification of Actinobacillus muris as Muribacter muris.</title>
        <authorList>
            <person name="Christensen H."/>
            <person name="Nicklas W."/>
            <person name="Bisgaard M."/>
        </authorList>
    </citation>
    <scope>NUCLEOTIDE SEQUENCE [LARGE SCALE GENOMIC DNA]</scope>
    <source>
        <strain evidence="1 2">Ackerman80-443D</strain>
    </source>
</reference>
<proteinExistence type="predicted"/>
<evidence type="ECO:0000313" key="1">
    <source>
        <dbReference type="EMBL" id="KMK51391.1"/>
    </source>
</evidence>